<gene>
    <name evidence="1" type="ORF">KQX54_000119</name>
</gene>
<evidence type="ECO:0000313" key="2">
    <source>
        <dbReference type="Proteomes" id="UP000826195"/>
    </source>
</evidence>
<comment type="caution">
    <text evidence="1">The sequence shown here is derived from an EMBL/GenBank/DDBJ whole genome shotgun (WGS) entry which is preliminary data.</text>
</comment>
<keyword evidence="2" id="KW-1185">Reference proteome</keyword>
<protein>
    <submittedName>
        <fullName evidence="1">Uncharacterized protein</fullName>
    </submittedName>
</protein>
<dbReference type="Proteomes" id="UP000826195">
    <property type="component" value="Unassembled WGS sequence"/>
</dbReference>
<reference evidence="1 2" key="1">
    <citation type="journal article" date="2021" name="J. Hered.">
        <title>A chromosome-level genome assembly of the parasitoid wasp, Cotesia glomerata (Hymenoptera: Braconidae).</title>
        <authorList>
            <person name="Pinto B.J."/>
            <person name="Weis J.J."/>
            <person name="Gamble T."/>
            <person name="Ode P.J."/>
            <person name="Paul R."/>
            <person name="Zaspel J.M."/>
        </authorList>
    </citation>
    <scope>NUCLEOTIDE SEQUENCE [LARGE SCALE GENOMIC DNA]</scope>
    <source>
        <strain evidence="1">CgM1</strain>
    </source>
</reference>
<dbReference type="AlphaFoldDB" id="A0AAV7IXL5"/>
<proteinExistence type="predicted"/>
<sequence>MINCLTTQLYAQTNQCKCQNTFSPISETQCKTQIIISTLVIKLLDWYDPWHYTGNADKMHETTNNDFNKIDQRVHPGLKVLLE</sequence>
<accession>A0AAV7IXL5</accession>
<evidence type="ECO:0000313" key="1">
    <source>
        <dbReference type="EMBL" id="KAH0562522.1"/>
    </source>
</evidence>
<dbReference type="EMBL" id="JAHXZJ010000091">
    <property type="protein sequence ID" value="KAH0562522.1"/>
    <property type="molecule type" value="Genomic_DNA"/>
</dbReference>
<name>A0AAV7IXL5_COTGL</name>
<organism evidence="1 2">
    <name type="scientific">Cotesia glomerata</name>
    <name type="common">Lepidopteran parasitic wasp</name>
    <name type="synonym">Apanteles glomeratus</name>
    <dbReference type="NCBI Taxonomy" id="32391"/>
    <lineage>
        <taxon>Eukaryota</taxon>
        <taxon>Metazoa</taxon>
        <taxon>Ecdysozoa</taxon>
        <taxon>Arthropoda</taxon>
        <taxon>Hexapoda</taxon>
        <taxon>Insecta</taxon>
        <taxon>Pterygota</taxon>
        <taxon>Neoptera</taxon>
        <taxon>Endopterygota</taxon>
        <taxon>Hymenoptera</taxon>
        <taxon>Apocrita</taxon>
        <taxon>Ichneumonoidea</taxon>
        <taxon>Braconidae</taxon>
        <taxon>Microgastrinae</taxon>
        <taxon>Cotesia</taxon>
    </lineage>
</organism>